<keyword evidence="1" id="KW-0472">Membrane</keyword>
<evidence type="ECO:0000256" key="1">
    <source>
        <dbReference type="SAM" id="Phobius"/>
    </source>
</evidence>
<protein>
    <submittedName>
        <fullName evidence="2">Uncharacterized protein</fullName>
    </submittedName>
</protein>
<gene>
    <name evidence="2" type="ORF">Tco_0802638</name>
</gene>
<dbReference type="EMBL" id="BQNB010011827">
    <property type="protein sequence ID" value="GJS95670.1"/>
    <property type="molecule type" value="Genomic_DNA"/>
</dbReference>
<organism evidence="2 3">
    <name type="scientific">Tanacetum coccineum</name>
    <dbReference type="NCBI Taxonomy" id="301880"/>
    <lineage>
        <taxon>Eukaryota</taxon>
        <taxon>Viridiplantae</taxon>
        <taxon>Streptophyta</taxon>
        <taxon>Embryophyta</taxon>
        <taxon>Tracheophyta</taxon>
        <taxon>Spermatophyta</taxon>
        <taxon>Magnoliopsida</taxon>
        <taxon>eudicotyledons</taxon>
        <taxon>Gunneridae</taxon>
        <taxon>Pentapetalae</taxon>
        <taxon>asterids</taxon>
        <taxon>campanulids</taxon>
        <taxon>Asterales</taxon>
        <taxon>Asteraceae</taxon>
        <taxon>Asteroideae</taxon>
        <taxon>Anthemideae</taxon>
        <taxon>Anthemidinae</taxon>
        <taxon>Tanacetum</taxon>
    </lineage>
</organism>
<feature type="transmembrane region" description="Helical" evidence="1">
    <location>
        <begin position="233"/>
        <end position="254"/>
    </location>
</feature>
<comment type="caution">
    <text evidence="2">The sequence shown here is derived from an EMBL/GenBank/DDBJ whole genome shotgun (WGS) entry which is preliminary data.</text>
</comment>
<accession>A0ABQ4ZZC5</accession>
<reference evidence="2" key="1">
    <citation type="journal article" date="2022" name="Int. J. Mol. Sci.">
        <title>Draft Genome of Tanacetum Coccineum: Genomic Comparison of Closely Related Tanacetum-Family Plants.</title>
        <authorList>
            <person name="Yamashiro T."/>
            <person name="Shiraishi A."/>
            <person name="Nakayama K."/>
            <person name="Satake H."/>
        </authorList>
    </citation>
    <scope>NUCLEOTIDE SEQUENCE</scope>
</reference>
<name>A0ABQ4ZZC5_9ASTR</name>
<dbReference type="Proteomes" id="UP001151760">
    <property type="component" value="Unassembled WGS sequence"/>
</dbReference>
<keyword evidence="1" id="KW-1133">Transmembrane helix</keyword>
<keyword evidence="1" id="KW-0812">Transmembrane</keyword>
<proteinExistence type="predicted"/>
<keyword evidence="3" id="KW-1185">Reference proteome</keyword>
<feature type="transmembrane region" description="Helical" evidence="1">
    <location>
        <begin position="260"/>
        <end position="280"/>
    </location>
</feature>
<evidence type="ECO:0000313" key="3">
    <source>
        <dbReference type="Proteomes" id="UP001151760"/>
    </source>
</evidence>
<sequence>MIPATTARRWVIDYALESATRILNMVPTKKVDKTPYELWYGNKFLIVLLKFFEKKLITQEVSGRAIDLEEIKFPSEVEGFEHTHEEEILIRWSERTHRCYEWEYKPLMGQYGMGPWVDLPPGCKTVGRSLRIHIKQRIAAMIGYRGGSGGCFEMKSMWKLVKVVLGVVVVAAEVSQQGHHVASFETKKWSEKVGKLFRNIEVLVIEGASFTQRTISSISVGGSISSEGFLSSILLVVVIIVMVVIVVVILIVIVVAIVGVVIVVMIFGVVVVVDDVSLIFKLSSE</sequence>
<reference evidence="2" key="2">
    <citation type="submission" date="2022-01" db="EMBL/GenBank/DDBJ databases">
        <authorList>
            <person name="Yamashiro T."/>
            <person name="Shiraishi A."/>
            <person name="Satake H."/>
            <person name="Nakayama K."/>
        </authorList>
    </citation>
    <scope>NUCLEOTIDE SEQUENCE</scope>
</reference>
<evidence type="ECO:0000313" key="2">
    <source>
        <dbReference type="EMBL" id="GJS95670.1"/>
    </source>
</evidence>